<evidence type="ECO:0000256" key="1">
    <source>
        <dbReference type="ARBA" id="ARBA00004123"/>
    </source>
</evidence>
<comment type="subcellular location">
    <subcellularLocation>
        <location evidence="1">Nucleus</location>
    </subcellularLocation>
</comment>
<protein>
    <recommendedName>
        <fullName evidence="12">Rad4-domain-containing protein</fullName>
    </recommendedName>
</protein>
<dbReference type="InterPro" id="IPR042488">
    <property type="entry name" value="Rad4_BHD3_sf"/>
</dbReference>
<evidence type="ECO:0000259" key="9">
    <source>
        <dbReference type="SMART" id="SM01032"/>
    </source>
</evidence>
<dbReference type="SMART" id="SM01032">
    <property type="entry name" value="BHD_3"/>
    <property type="match status" value="1"/>
</dbReference>
<dbReference type="AlphaFoldDB" id="A0AAF0FCZ7"/>
<proteinExistence type="inferred from homology"/>
<dbReference type="InterPro" id="IPR036985">
    <property type="entry name" value="Transglutaminase-like_sf"/>
</dbReference>
<dbReference type="InterPro" id="IPR018326">
    <property type="entry name" value="Rad4_beta-hairpin_dom1"/>
</dbReference>
<evidence type="ECO:0000256" key="2">
    <source>
        <dbReference type="ARBA" id="ARBA00009525"/>
    </source>
</evidence>
<organism evidence="10 11">
    <name type="scientific">Malassezia psittaci</name>
    <dbReference type="NCBI Taxonomy" id="1821823"/>
    <lineage>
        <taxon>Eukaryota</taxon>
        <taxon>Fungi</taxon>
        <taxon>Dikarya</taxon>
        <taxon>Basidiomycota</taxon>
        <taxon>Ustilaginomycotina</taxon>
        <taxon>Malasseziomycetes</taxon>
        <taxon>Malasseziales</taxon>
        <taxon>Malasseziaceae</taxon>
        <taxon>Malassezia</taxon>
    </lineage>
</organism>
<dbReference type="Pfam" id="PF10403">
    <property type="entry name" value="BHD_1"/>
    <property type="match status" value="1"/>
</dbReference>
<keyword evidence="11" id="KW-1185">Reference proteome</keyword>
<dbReference type="InterPro" id="IPR018325">
    <property type="entry name" value="Rad4/PNGase_transGLS-fold"/>
</dbReference>
<feature type="region of interest" description="Disordered" evidence="6">
    <location>
        <begin position="163"/>
        <end position="208"/>
    </location>
</feature>
<evidence type="ECO:0000313" key="10">
    <source>
        <dbReference type="EMBL" id="WFD45125.1"/>
    </source>
</evidence>
<dbReference type="InterPro" id="IPR018327">
    <property type="entry name" value="BHD_2"/>
</dbReference>
<feature type="compositionally biased region" description="Polar residues" evidence="6">
    <location>
        <begin position="163"/>
        <end position="183"/>
    </location>
</feature>
<evidence type="ECO:0000256" key="5">
    <source>
        <dbReference type="ARBA" id="ARBA00023242"/>
    </source>
</evidence>
<keyword evidence="5" id="KW-0539">Nucleus</keyword>
<feature type="compositionally biased region" description="Polar residues" evidence="6">
    <location>
        <begin position="109"/>
        <end position="118"/>
    </location>
</feature>
<feature type="region of interest" description="Disordered" evidence="6">
    <location>
        <begin position="1"/>
        <end position="91"/>
    </location>
</feature>
<feature type="compositionally biased region" description="Basic and acidic residues" evidence="6">
    <location>
        <begin position="1056"/>
        <end position="1065"/>
    </location>
</feature>
<dbReference type="InterPro" id="IPR038765">
    <property type="entry name" value="Papain-like_cys_pep_sf"/>
</dbReference>
<feature type="compositionally biased region" description="Basic residues" evidence="6">
    <location>
        <begin position="1011"/>
        <end position="1021"/>
    </location>
</feature>
<evidence type="ECO:0000256" key="6">
    <source>
        <dbReference type="SAM" id="MobiDB-lite"/>
    </source>
</evidence>
<dbReference type="EMBL" id="CP118381">
    <property type="protein sequence ID" value="WFD45125.1"/>
    <property type="molecule type" value="Genomic_DNA"/>
</dbReference>
<feature type="region of interest" description="Disordered" evidence="6">
    <location>
        <begin position="430"/>
        <end position="508"/>
    </location>
</feature>
<dbReference type="SMART" id="SM01030">
    <property type="entry name" value="BHD_1"/>
    <property type="match status" value="1"/>
</dbReference>
<dbReference type="Pfam" id="PF10404">
    <property type="entry name" value="BHD_2"/>
    <property type="match status" value="1"/>
</dbReference>
<dbReference type="InterPro" id="IPR018328">
    <property type="entry name" value="Rad4_beta-hairpin_dom3"/>
</dbReference>
<dbReference type="Gene3D" id="3.90.260.10">
    <property type="entry name" value="Transglutaminase-like"/>
    <property type="match status" value="1"/>
</dbReference>
<dbReference type="PANTHER" id="PTHR12135">
    <property type="entry name" value="DNA REPAIR PROTEIN XP-C / RAD4"/>
    <property type="match status" value="1"/>
</dbReference>
<feature type="compositionally biased region" description="Polar residues" evidence="6">
    <location>
        <begin position="881"/>
        <end position="914"/>
    </location>
</feature>
<feature type="domain" description="Rad4 beta-hairpin" evidence="9">
    <location>
        <begin position="760"/>
        <end position="834"/>
    </location>
</feature>
<evidence type="ECO:0000313" key="11">
    <source>
        <dbReference type="Proteomes" id="UP001214628"/>
    </source>
</evidence>
<dbReference type="Pfam" id="PF01841">
    <property type="entry name" value="Transglut_core"/>
    <property type="match status" value="1"/>
</dbReference>
<dbReference type="Gene3D" id="3.30.60.290">
    <property type="entry name" value="Rad4, beta-hairpin domain BHD2"/>
    <property type="match status" value="1"/>
</dbReference>
<feature type="compositionally biased region" description="Polar residues" evidence="6">
    <location>
        <begin position="49"/>
        <end position="61"/>
    </location>
</feature>
<comment type="similarity">
    <text evidence="2">Belongs to the XPC family.</text>
</comment>
<feature type="region of interest" description="Disordered" evidence="6">
    <location>
        <begin position="974"/>
        <end position="1065"/>
    </location>
</feature>
<feature type="compositionally biased region" description="Low complexity" evidence="6">
    <location>
        <begin position="979"/>
        <end position="989"/>
    </location>
</feature>
<feature type="domain" description="Rad4 beta-hairpin" evidence="7">
    <location>
        <begin position="638"/>
        <end position="688"/>
    </location>
</feature>
<dbReference type="InterPro" id="IPR002931">
    <property type="entry name" value="Transglutaminase-like"/>
</dbReference>
<sequence>MRRRAARQREPVKKTRSSLGHAENAHRNVTEEVHTVYGVSSSDEDQQEALHSSQKQRASTRNRPEQVDLTWSDSDGNESDHAKDDEEMEEVDCDSFTPKTATMMDVAKSQKSISTLNPEGSDGVSDGDMDMDDVDVDMPMYSSLYETQTQDLQIGANSEADLTNDINENQTETNSTKTPSTPSMHVVLNAPTSSATSTTKRRTAPVWTPRDRKNRILMHEIHVLSILAAARIRNRWCNDENLRETLLQSVPDHLLHKLHAIHPKREPERRERVRLFEALLHDLVRWWASRFRLHASHSSETAWRQPNQDLVVGRKVPPHTWIDGWVTETPSERAERHKTAFSRKRGPKKHRFPMELALFPPGGLTATPTYLRLLPSAAPKSPQDLLSAANAHIGTHETSAMLFCALCRSMGIPARLVVSVQVGPCTAAAAKTPATAAGNRRELRSSEQVVSSDEDGSASESHSTDTHRMTPKSKSTPSQLRPNKRRKKPADDSFDWTPSDPKNDRYYVEPLDTRAPPTMWVEVFSKPYQHWITLDPIRALVRVTGNKHMEPMAIHKQNRLVYVVGFEEDGYGRDVTARYTRALHTKVAKQRPSGVGRASILENDPQATWWASVVRAIHRPQHLDRDAIEDAELADASAREPMPTSVGAFKDHPVYCLERFLRRDQVLHPPNRVGTFQGTPVYLRANVVQLQSARQWYNQGRAILEGEQPLKMVKSRAYTLQSKRVEEQARADGQDSPMEGLYSYAQTQIYVPLPVSDGIVPKNAFGHVDLFVPSMLPKGGSHIPHRLGAKAAKSLKVSYAEAVVGFEFKKFRSMPRVQGVVVPEEHADAVWKAVHLAEEQAAESEQAKRQARAIKAWRKFLTALTVAKRIQEQYGAYKGKAQSSNEPLHHSTTSRSGGETDYDQGQSDATQQAAVSQLRFLDHEPDLARAKLGSVSDIAFKAPETRQNADSEQVTIATDKPIVSLDELMALDARSKRQSSTSASHTASSLTPLQKSAKLANENDSATQPEKRRRIVLKRASRSAGQSQKPTSLRRSTRSAAQAARNAFQTESSPSQDEHSVSDSS</sequence>
<evidence type="ECO:0000259" key="7">
    <source>
        <dbReference type="SMART" id="SM01030"/>
    </source>
</evidence>
<dbReference type="GO" id="GO:0006289">
    <property type="term" value="P:nucleotide-excision repair"/>
    <property type="evidence" value="ECO:0007669"/>
    <property type="project" value="InterPro"/>
</dbReference>
<name>A0AAF0FCZ7_9BASI</name>
<dbReference type="Gene3D" id="3.30.70.2460">
    <property type="entry name" value="Rad4, beta-hairpin domain BHD3"/>
    <property type="match status" value="1"/>
</dbReference>
<feature type="region of interest" description="Disordered" evidence="6">
    <location>
        <begin position="877"/>
        <end position="914"/>
    </location>
</feature>
<keyword evidence="3" id="KW-0227">DNA damage</keyword>
<dbReference type="Gene3D" id="2.20.20.110">
    <property type="entry name" value="Rad4, beta-hairpin domain BHD1"/>
    <property type="match status" value="1"/>
</dbReference>
<evidence type="ECO:0000259" key="8">
    <source>
        <dbReference type="SMART" id="SM01031"/>
    </source>
</evidence>
<dbReference type="GO" id="GO:0000111">
    <property type="term" value="C:nucleotide-excision repair factor 2 complex"/>
    <property type="evidence" value="ECO:0007669"/>
    <property type="project" value="TreeGrafter"/>
</dbReference>
<dbReference type="GO" id="GO:0003697">
    <property type="term" value="F:single-stranded DNA binding"/>
    <property type="evidence" value="ECO:0007669"/>
    <property type="project" value="TreeGrafter"/>
</dbReference>
<dbReference type="GO" id="GO:0003684">
    <property type="term" value="F:damaged DNA binding"/>
    <property type="evidence" value="ECO:0007669"/>
    <property type="project" value="InterPro"/>
</dbReference>
<keyword evidence="4" id="KW-0234">DNA repair</keyword>
<evidence type="ECO:0000256" key="4">
    <source>
        <dbReference type="ARBA" id="ARBA00023204"/>
    </source>
</evidence>
<feature type="compositionally biased region" description="Basic and acidic residues" evidence="6">
    <location>
        <begin position="23"/>
        <end position="34"/>
    </location>
</feature>
<gene>
    <name evidence="10" type="ORF">MPSI1_003802</name>
</gene>
<reference evidence="10" key="1">
    <citation type="submission" date="2023-02" db="EMBL/GenBank/DDBJ databases">
        <title>Mating type loci evolution in Malassezia.</title>
        <authorList>
            <person name="Coelho M.A."/>
        </authorList>
    </citation>
    <scope>NUCLEOTIDE SEQUENCE</scope>
    <source>
        <strain evidence="10">CBS 14136</strain>
    </source>
</reference>
<evidence type="ECO:0008006" key="12">
    <source>
        <dbReference type="Google" id="ProtNLM"/>
    </source>
</evidence>
<feature type="compositionally biased region" description="Low complexity" evidence="6">
    <location>
        <begin position="1038"/>
        <end position="1047"/>
    </location>
</feature>
<feature type="domain" description="Rad4 beta-hairpin" evidence="8">
    <location>
        <begin position="690"/>
        <end position="753"/>
    </location>
</feature>
<dbReference type="Pfam" id="PF03835">
    <property type="entry name" value="Rad4"/>
    <property type="match status" value="1"/>
</dbReference>
<dbReference type="GO" id="GO:0006298">
    <property type="term" value="P:mismatch repair"/>
    <property type="evidence" value="ECO:0007669"/>
    <property type="project" value="TreeGrafter"/>
</dbReference>
<dbReference type="GO" id="GO:0071942">
    <property type="term" value="C:XPC complex"/>
    <property type="evidence" value="ECO:0007669"/>
    <property type="project" value="TreeGrafter"/>
</dbReference>
<feature type="compositionally biased region" description="Polar residues" evidence="6">
    <location>
        <begin position="472"/>
        <end position="481"/>
    </location>
</feature>
<dbReference type="SMART" id="SM01031">
    <property type="entry name" value="BHD_2"/>
    <property type="match status" value="1"/>
</dbReference>
<feature type="region of interest" description="Disordered" evidence="6">
    <location>
        <begin position="108"/>
        <end position="127"/>
    </location>
</feature>
<dbReference type="InterPro" id="IPR004583">
    <property type="entry name" value="DNA_repair_Rad4"/>
</dbReference>
<dbReference type="SUPFAM" id="SSF54001">
    <property type="entry name" value="Cysteine proteinases"/>
    <property type="match status" value="1"/>
</dbReference>
<dbReference type="GO" id="GO:0005737">
    <property type="term" value="C:cytoplasm"/>
    <property type="evidence" value="ECO:0007669"/>
    <property type="project" value="TreeGrafter"/>
</dbReference>
<dbReference type="PANTHER" id="PTHR12135:SF0">
    <property type="entry name" value="DNA REPAIR PROTEIN COMPLEMENTING XP-C CELLS"/>
    <property type="match status" value="1"/>
</dbReference>
<accession>A0AAF0FCZ7</accession>
<evidence type="ECO:0000256" key="3">
    <source>
        <dbReference type="ARBA" id="ARBA00022763"/>
    </source>
</evidence>
<dbReference type="Proteomes" id="UP001214628">
    <property type="component" value="Chromosome 7"/>
</dbReference>
<dbReference type="Pfam" id="PF10405">
    <property type="entry name" value="BHD_3"/>
    <property type="match status" value="1"/>
</dbReference>